<dbReference type="RefSeq" id="WP_126686396.1">
    <property type="nucleotide sequence ID" value="NZ_RYYV01000019.1"/>
</dbReference>
<accession>A0A3S0Q2M7</accession>
<gene>
    <name evidence="1" type="ORF">EKH80_19120</name>
</gene>
<dbReference type="Proteomes" id="UP000274358">
    <property type="component" value="Unassembled WGS sequence"/>
</dbReference>
<dbReference type="EMBL" id="RYYV01000019">
    <property type="protein sequence ID" value="RUL71059.1"/>
    <property type="molecule type" value="Genomic_DNA"/>
</dbReference>
<proteinExistence type="predicted"/>
<name>A0A3S0Q2M7_9GAMM</name>
<reference evidence="1 2" key="1">
    <citation type="submission" date="2018-12" db="EMBL/GenBank/DDBJ databases">
        <title>Dyella dinghuensis sp. nov. DHOA06 and Dyella choica sp. nov. 4M-K27, isolated from forest soil.</title>
        <authorList>
            <person name="Qiu L.-H."/>
            <person name="Gao Z.-H."/>
        </authorList>
    </citation>
    <scope>NUCLEOTIDE SEQUENCE [LARGE SCALE GENOMIC DNA]</scope>
    <source>
        <strain evidence="1 2">4M-K27</strain>
    </source>
</reference>
<evidence type="ECO:0000313" key="1">
    <source>
        <dbReference type="EMBL" id="RUL71059.1"/>
    </source>
</evidence>
<keyword evidence="2" id="KW-1185">Reference proteome</keyword>
<evidence type="ECO:0000313" key="2">
    <source>
        <dbReference type="Proteomes" id="UP000274358"/>
    </source>
</evidence>
<organism evidence="1 2">
    <name type="scientific">Dyella choica</name>
    <dbReference type="NCBI Taxonomy" id="1927959"/>
    <lineage>
        <taxon>Bacteria</taxon>
        <taxon>Pseudomonadati</taxon>
        <taxon>Pseudomonadota</taxon>
        <taxon>Gammaproteobacteria</taxon>
        <taxon>Lysobacterales</taxon>
        <taxon>Rhodanobacteraceae</taxon>
        <taxon>Dyella</taxon>
    </lineage>
</organism>
<comment type="caution">
    <text evidence="1">The sequence shown here is derived from an EMBL/GenBank/DDBJ whole genome shotgun (WGS) entry which is preliminary data.</text>
</comment>
<protein>
    <submittedName>
        <fullName evidence="1">Uncharacterized protein</fullName>
    </submittedName>
</protein>
<sequence length="89" mass="10008">MSLIESLTLNTEFRPSPLETFLACAHQMLDPATPESVCRLVEPMLVAQLPVLRALGVFDLFEVRDPAMRTWLNDELLRLVSIEPELASV</sequence>
<dbReference type="OrthoDB" id="1453999at2"/>
<dbReference type="AlphaFoldDB" id="A0A3S0Q2M7"/>